<proteinExistence type="inferred from homology"/>
<dbReference type="Proteomes" id="UP001152523">
    <property type="component" value="Unassembled WGS sequence"/>
</dbReference>
<evidence type="ECO:0000256" key="2">
    <source>
        <dbReference type="SAM" id="Phobius"/>
    </source>
</evidence>
<dbReference type="Pfam" id="PF01554">
    <property type="entry name" value="MatE"/>
    <property type="match status" value="1"/>
</dbReference>
<name>A0AAV0DN03_9ASTE</name>
<comment type="similarity">
    <text evidence="1">Belongs to the multi antimicrobial extrusion (MATE) (TC 2.A.66.1) family.</text>
</comment>
<dbReference type="AlphaFoldDB" id="A0AAV0DN03"/>
<dbReference type="GO" id="GO:0042910">
    <property type="term" value="F:xenobiotic transmembrane transporter activity"/>
    <property type="evidence" value="ECO:0007669"/>
    <property type="project" value="InterPro"/>
</dbReference>
<protein>
    <submittedName>
        <fullName evidence="3">Uncharacterized protein</fullName>
    </submittedName>
</protein>
<keyword evidence="2" id="KW-0472">Membrane</keyword>
<dbReference type="PANTHER" id="PTHR11206">
    <property type="entry name" value="MULTIDRUG RESISTANCE PROTEIN"/>
    <property type="match status" value="1"/>
</dbReference>
<dbReference type="InterPro" id="IPR002528">
    <property type="entry name" value="MATE_fam"/>
</dbReference>
<reference evidence="3" key="1">
    <citation type="submission" date="2022-07" db="EMBL/GenBank/DDBJ databases">
        <authorList>
            <person name="Macas J."/>
            <person name="Novak P."/>
            <person name="Neumann P."/>
        </authorList>
    </citation>
    <scope>NUCLEOTIDE SEQUENCE</scope>
</reference>
<dbReference type="GO" id="GO:0015297">
    <property type="term" value="F:antiporter activity"/>
    <property type="evidence" value="ECO:0007669"/>
    <property type="project" value="InterPro"/>
</dbReference>
<evidence type="ECO:0000313" key="4">
    <source>
        <dbReference type="Proteomes" id="UP001152523"/>
    </source>
</evidence>
<organism evidence="3 4">
    <name type="scientific">Cuscuta epithymum</name>
    <dbReference type="NCBI Taxonomy" id="186058"/>
    <lineage>
        <taxon>Eukaryota</taxon>
        <taxon>Viridiplantae</taxon>
        <taxon>Streptophyta</taxon>
        <taxon>Embryophyta</taxon>
        <taxon>Tracheophyta</taxon>
        <taxon>Spermatophyta</taxon>
        <taxon>Magnoliopsida</taxon>
        <taxon>eudicotyledons</taxon>
        <taxon>Gunneridae</taxon>
        <taxon>Pentapetalae</taxon>
        <taxon>asterids</taxon>
        <taxon>lamiids</taxon>
        <taxon>Solanales</taxon>
        <taxon>Convolvulaceae</taxon>
        <taxon>Cuscuteae</taxon>
        <taxon>Cuscuta</taxon>
        <taxon>Cuscuta subgen. Cuscuta</taxon>
    </lineage>
</organism>
<accession>A0AAV0DN03</accession>
<feature type="transmembrane region" description="Helical" evidence="2">
    <location>
        <begin position="29"/>
        <end position="55"/>
    </location>
</feature>
<keyword evidence="2" id="KW-1133">Transmembrane helix</keyword>
<evidence type="ECO:0000256" key="1">
    <source>
        <dbReference type="ARBA" id="ARBA00010199"/>
    </source>
</evidence>
<gene>
    <name evidence="3" type="ORF">CEPIT_LOCUS16924</name>
</gene>
<keyword evidence="2" id="KW-0812">Transmembrane</keyword>
<comment type="caution">
    <text evidence="3">The sequence shown here is derived from an EMBL/GenBank/DDBJ whole genome shotgun (WGS) entry which is preliminary data.</text>
</comment>
<dbReference type="GO" id="GO:0016020">
    <property type="term" value="C:membrane"/>
    <property type="evidence" value="ECO:0007669"/>
    <property type="project" value="InterPro"/>
</dbReference>
<feature type="transmembrane region" description="Helical" evidence="2">
    <location>
        <begin position="67"/>
        <end position="91"/>
    </location>
</feature>
<sequence>MEEGLLLLKAREEGGRIGLGSVWAEVRRLGYLAGPMAAVTLSQYLLPIISVMIVGHLGELYLSSTSIAVSIAGVTGFSFMLGMACALETLCGQAYGAKQYRKLGRQMCKV</sequence>
<keyword evidence="4" id="KW-1185">Reference proteome</keyword>
<dbReference type="EMBL" id="CAMAPF010000128">
    <property type="protein sequence ID" value="CAH9104828.1"/>
    <property type="molecule type" value="Genomic_DNA"/>
</dbReference>
<evidence type="ECO:0000313" key="3">
    <source>
        <dbReference type="EMBL" id="CAH9104828.1"/>
    </source>
</evidence>